<feature type="transmembrane region" description="Helical" evidence="9">
    <location>
        <begin position="63"/>
        <end position="84"/>
    </location>
</feature>
<dbReference type="AlphaFoldDB" id="E1QR49"/>
<dbReference type="STRING" id="572478.Vdis_2372"/>
<protein>
    <submittedName>
        <fullName evidence="10">Phosphate transporter</fullName>
    </submittedName>
</protein>
<evidence type="ECO:0000256" key="9">
    <source>
        <dbReference type="SAM" id="Phobius"/>
    </source>
</evidence>
<evidence type="ECO:0000256" key="2">
    <source>
        <dbReference type="ARBA" id="ARBA00004141"/>
    </source>
</evidence>
<feature type="transmembrane region" description="Helical" evidence="9">
    <location>
        <begin position="228"/>
        <end position="258"/>
    </location>
</feature>
<keyword evidence="8 9" id="KW-0472">Membrane</keyword>
<dbReference type="eggNOG" id="arCOG02267">
    <property type="taxonomic scope" value="Archaea"/>
</dbReference>
<dbReference type="KEGG" id="vdi:Vdis_2372"/>
<feature type="transmembrane region" description="Helical" evidence="9">
    <location>
        <begin position="270"/>
        <end position="293"/>
    </location>
</feature>
<gene>
    <name evidence="10" type="ordered locus">Vdis_2372</name>
</gene>
<feature type="transmembrane region" description="Helical" evidence="9">
    <location>
        <begin position="40"/>
        <end position="56"/>
    </location>
</feature>
<dbReference type="GO" id="GO:0005315">
    <property type="term" value="F:phosphate transmembrane transporter activity"/>
    <property type="evidence" value="ECO:0007669"/>
    <property type="project" value="InterPro"/>
</dbReference>
<name>E1QR49_VULDI</name>
<evidence type="ECO:0000313" key="11">
    <source>
        <dbReference type="Proteomes" id="UP000006681"/>
    </source>
</evidence>
<reference evidence="11" key="2">
    <citation type="journal article" date="2010" name="Stand. Genomic Sci.">
        <title>Complete genome sequence of Vulcanisaeta distributa type strain (IC-017T).</title>
        <authorList>
            <person name="Mavromatis K."/>
            <person name="Sikorski J."/>
            <person name="Pabst E."/>
            <person name="Teshima H."/>
            <person name="Lapidus A."/>
            <person name="Lucas S."/>
            <person name="Nolan M."/>
            <person name="Glavina Del Rio T."/>
            <person name="Cheng J."/>
            <person name="Bruce D."/>
            <person name="Goodwin L."/>
            <person name="Pitluck S."/>
            <person name="Liolios K."/>
            <person name="Ivanova N."/>
            <person name="Mikhailova N."/>
            <person name="Pati A."/>
            <person name="Chen A."/>
            <person name="Palaniappan K."/>
            <person name="Land M."/>
            <person name="Hauser L."/>
            <person name="Chang Y."/>
            <person name="Jeffries C."/>
            <person name="Rohde M."/>
            <person name="Spring S."/>
            <person name="Goker M."/>
            <person name="Wirth R."/>
            <person name="Woyke T."/>
            <person name="Bristow J."/>
            <person name="Eisen J."/>
            <person name="Markowitz V."/>
            <person name="Hugenholtz P."/>
            <person name="Klenk H."/>
            <person name="Kyrpides N."/>
        </authorList>
    </citation>
    <scope>NUCLEOTIDE SEQUENCE [LARGE SCALE GENOMIC DNA]</scope>
    <source>
        <strain evidence="11">DSM 14429 / JCM 11212 / NBRC 100878 / IC-017</strain>
    </source>
</reference>
<dbReference type="InterPro" id="IPR001204">
    <property type="entry name" value="Phos_transporter"/>
</dbReference>
<keyword evidence="11" id="KW-1185">Reference proteome</keyword>
<evidence type="ECO:0000256" key="4">
    <source>
        <dbReference type="ARBA" id="ARBA00022448"/>
    </source>
</evidence>
<accession>E1QR49</accession>
<feature type="transmembrane region" description="Helical" evidence="9">
    <location>
        <begin position="189"/>
        <end position="208"/>
    </location>
</feature>
<dbReference type="HOGENOM" id="CLU_938831_0_0_2"/>
<evidence type="ECO:0000256" key="5">
    <source>
        <dbReference type="ARBA" id="ARBA00022592"/>
    </source>
</evidence>
<dbReference type="PANTHER" id="PTHR11101:SF80">
    <property type="entry name" value="PHOSPHATE TRANSPORTER"/>
    <property type="match status" value="1"/>
</dbReference>
<sequence>MAYTLVINYALAFLLSFLVSGNNLSANAGAAVGSRSIDYKYAVIIALLGYILGLWLQGTYMRANVVSGDVAMVAMAVTIVIFIVGESMRVPMSLTGSLYASLVGASLALGRMMGNAVFVLGYWLSLPIIVMLLSYILYKSLGALSRLSFRYVGIYRVLSILTVFLLSFSFGANNLGLLWALLNFSYKGLLLIIISSILGVLLIGWRTLYRLSTGLFTLGPLTSFTVQLFSFIAMEIGTIYSVPMPVTVTTSFGLVGVGAAHRFRIINLKYFNELILGFIVSIIIGLVFGYVLIRVI</sequence>
<comment type="function">
    <text evidence="1">Potential transporter for phosphate.</text>
</comment>
<evidence type="ECO:0000256" key="1">
    <source>
        <dbReference type="ARBA" id="ARBA00001981"/>
    </source>
</evidence>
<dbReference type="EMBL" id="CP002100">
    <property type="protein sequence ID" value="ADN51739.1"/>
    <property type="molecule type" value="Genomic_DNA"/>
</dbReference>
<evidence type="ECO:0000256" key="7">
    <source>
        <dbReference type="ARBA" id="ARBA00022989"/>
    </source>
</evidence>
<evidence type="ECO:0000256" key="6">
    <source>
        <dbReference type="ARBA" id="ARBA00022692"/>
    </source>
</evidence>
<organism evidence="10 11">
    <name type="scientific">Vulcanisaeta distributa (strain DSM 14429 / JCM 11212 / NBRC 100878 / IC-017)</name>
    <dbReference type="NCBI Taxonomy" id="572478"/>
    <lineage>
        <taxon>Archaea</taxon>
        <taxon>Thermoproteota</taxon>
        <taxon>Thermoprotei</taxon>
        <taxon>Thermoproteales</taxon>
        <taxon>Thermoproteaceae</taxon>
        <taxon>Vulcanisaeta</taxon>
    </lineage>
</organism>
<dbReference type="GO" id="GO:0035435">
    <property type="term" value="P:phosphate ion transmembrane transport"/>
    <property type="evidence" value="ECO:0007669"/>
    <property type="project" value="TreeGrafter"/>
</dbReference>
<keyword evidence="4" id="KW-0813">Transport</keyword>
<keyword evidence="7 9" id="KW-1133">Transmembrane helix</keyword>
<dbReference type="PANTHER" id="PTHR11101">
    <property type="entry name" value="PHOSPHATE TRANSPORTER"/>
    <property type="match status" value="1"/>
</dbReference>
<feature type="transmembrane region" description="Helical" evidence="9">
    <location>
        <begin position="158"/>
        <end position="182"/>
    </location>
</feature>
<keyword evidence="6 9" id="KW-0812">Transmembrane</keyword>
<keyword evidence="5" id="KW-0592">Phosphate transport</keyword>
<dbReference type="OrthoDB" id="28460at2157"/>
<reference evidence="10 11" key="1">
    <citation type="journal article" date="2010" name="Stand. Genomic Sci.">
        <title>Complete genome sequence of Vulcanisaeta distributa type strain (IC-017).</title>
        <authorList>
            <person name="Mavromatis K."/>
            <person name="Sikorski J."/>
            <person name="Pabst E."/>
            <person name="Teshima H."/>
            <person name="Lapidus A."/>
            <person name="Lucas S."/>
            <person name="Nolan M."/>
            <person name="Glavina Del Rio T."/>
            <person name="Cheng J.F."/>
            <person name="Bruce D."/>
            <person name="Goodwin L."/>
            <person name="Pitluck S."/>
            <person name="Liolios K."/>
            <person name="Ivanova N."/>
            <person name="Mikhailova N."/>
            <person name="Pati A."/>
            <person name="Chen A."/>
            <person name="Palaniappan K."/>
            <person name="Land M."/>
            <person name="Hauser L."/>
            <person name="Chang Y.J."/>
            <person name="Jeffries C.D."/>
            <person name="Rohde M."/>
            <person name="Spring S."/>
            <person name="Goker M."/>
            <person name="Wirth R."/>
            <person name="Woyke T."/>
            <person name="Bristow J."/>
            <person name="Eisen J.A."/>
            <person name="Markowitz V."/>
            <person name="Hugenholtz P."/>
            <person name="Klenk H.P."/>
            <person name="Kyrpides N.C."/>
        </authorList>
    </citation>
    <scope>NUCLEOTIDE SEQUENCE [LARGE SCALE GENOMIC DNA]</scope>
    <source>
        <strain evidence="11">DSM 14429 / JCM 11212 / NBRC 100878 / IC-017</strain>
    </source>
</reference>
<dbReference type="GeneID" id="9753327"/>
<evidence type="ECO:0000313" key="10">
    <source>
        <dbReference type="EMBL" id="ADN51739.1"/>
    </source>
</evidence>
<dbReference type="RefSeq" id="WP_013337464.1">
    <property type="nucleotide sequence ID" value="NC_014537.1"/>
</dbReference>
<evidence type="ECO:0000256" key="3">
    <source>
        <dbReference type="ARBA" id="ARBA00009916"/>
    </source>
</evidence>
<comment type="subcellular location">
    <subcellularLocation>
        <location evidence="2">Membrane</location>
        <topology evidence="2">Multi-pass membrane protein</topology>
    </subcellularLocation>
</comment>
<evidence type="ECO:0000256" key="8">
    <source>
        <dbReference type="ARBA" id="ARBA00023136"/>
    </source>
</evidence>
<dbReference type="Proteomes" id="UP000006681">
    <property type="component" value="Chromosome"/>
</dbReference>
<comment type="similarity">
    <text evidence="3">Belongs to the inorganic phosphate transporter (PiT) (TC 2.A.20) family.</text>
</comment>
<dbReference type="Pfam" id="PF01384">
    <property type="entry name" value="PHO4"/>
    <property type="match status" value="1"/>
</dbReference>
<dbReference type="GO" id="GO:0016020">
    <property type="term" value="C:membrane"/>
    <property type="evidence" value="ECO:0007669"/>
    <property type="project" value="UniProtKB-SubCell"/>
</dbReference>
<proteinExistence type="inferred from homology"/>
<feature type="transmembrane region" description="Helical" evidence="9">
    <location>
        <begin position="116"/>
        <end position="138"/>
    </location>
</feature>